<feature type="transmembrane region" description="Helical" evidence="1">
    <location>
        <begin position="279"/>
        <end position="297"/>
    </location>
</feature>
<dbReference type="Proteomes" id="UP000825123">
    <property type="component" value="Chromosome"/>
</dbReference>
<reference evidence="2 3" key="1">
    <citation type="submission" date="2021-04" db="EMBL/GenBank/DDBJ databases">
        <title>Complete genome sequence of Stygiolobus sp. KN-1.</title>
        <authorList>
            <person name="Nakamura K."/>
            <person name="Sakai H."/>
            <person name="Kurosawa N."/>
        </authorList>
    </citation>
    <scope>NUCLEOTIDE SEQUENCE [LARGE SCALE GENOMIC DNA]</scope>
    <source>
        <strain evidence="2 3">KN-1</strain>
    </source>
</reference>
<evidence type="ECO:0000313" key="3">
    <source>
        <dbReference type="Proteomes" id="UP000825123"/>
    </source>
</evidence>
<keyword evidence="1" id="KW-1133">Transmembrane helix</keyword>
<feature type="transmembrane region" description="Helical" evidence="1">
    <location>
        <begin position="50"/>
        <end position="69"/>
    </location>
</feature>
<organism evidence="2 3">
    <name type="scientific">Stygiolobus caldivivus</name>
    <dbReference type="NCBI Taxonomy" id="2824673"/>
    <lineage>
        <taxon>Archaea</taxon>
        <taxon>Thermoproteota</taxon>
        <taxon>Thermoprotei</taxon>
        <taxon>Sulfolobales</taxon>
        <taxon>Sulfolobaceae</taxon>
        <taxon>Stygiolobus</taxon>
    </lineage>
</organism>
<keyword evidence="3" id="KW-1185">Reference proteome</keyword>
<evidence type="ECO:0000256" key="1">
    <source>
        <dbReference type="SAM" id="Phobius"/>
    </source>
</evidence>
<dbReference type="AlphaFoldDB" id="A0A8D5U4S7"/>
<keyword evidence="1" id="KW-0812">Transmembrane</keyword>
<gene>
    <name evidence="2" type="ORF">KN1_03770</name>
</gene>
<name>A0A8D5U4S7_9CREN</name>
<dbReference type="RefSeq" id="WP_420857154.1">
    <property type="nucleotide sequence ID" value="NZ_AP024597.1"/>
</dbReference>
<accession>A0A8D5U4S7</accession>
<feature type="transmembrane region" description="Helical" evidence="1">
    <location>
        <begin position="100"/>
        <end position="122"/>
    </location>
</feature>
<keyword evidence="1" id="KW-0472">Membrane</keyword>
<evidence type="ECO:0000313" key="2">
    <source>
        <dbReference type="EMBL" id="BCU69080.1"/>
    </source>
</evidence>
<dbReference type="KEGG" id="csty:KN1_03770"/>
<protein>
    <submittedName>
        <fullName evidence="2">Uncharacterized protein</fullName>
    </submittedName>
</protein>
<feature type="transmembrane region" description="Helical" evidence="1">
    <location>
        <begin position="220"/>
        <end position="242"/>
    </location>
</feature>
<feature type="transmembrane region" description="Helical" evidence="1">
    <location>
        <begin position="7"/>
        <end position="30"/>
    </location>
</feature>
<sequence length="306" mass="33949">MTLKINPFFYVFAFFNFTIFLPIVIAGLRVYVLWYSPLADTGQSTFLDPFLLFILSYLIVSVIVGYVIFRLKKGRFILVSGPMRIRNVVKATLKDKFGRYMVLSFLIGYFLSFLIVSGLWLLPNVNVSSYFICLTVETYQGSGIQVYPLPFFGSYFAMNEWLVVLGVVNDMVLAVALTLGYYIMSLIYVSLNAFEWKVPSGFRLALTNNVGGFLTASVPALGTIAGICCLTPTAVNSLLFLISSSYPAVTKGLLWKYGTFILGAWTGGILQAILLSSPVILGMILIGISAFEVYKISNMIANKVRL</sequence>
<dbReference type="GeneID" id="66162126"/>
<proteinExistence type="predicted"/>
<feature type="transmembrane region" description="Helical" evidence="1">
    <location>
        <begin position="161"/>
        <end position="184"/>
    </location>
</feature>
<feature type="transmembrane region" description="Helical" evidence="1">
    <location>
        <begin position="254"/>
        <end position="273"/>
    </location>
</feature>
<dbReference type="EMBL" id="AP024597">
    <property type="protein sequence ID" value="BCU69080.1"/>
    <property type="molecule type" value="Genomic_DNA"/>
</dbReference>